<evidence type="ECO:0000313" key="2">
    <source>
        <dbReference type="EMBL" id="KAF7809280.1"/>
    </source>
</evidence>
<organism evidence="2 3">
    <name type="scientific">Senna tora</name>
    <dbReference type="NCBI Taxonomy" id="362788"/>
    <lineage>
        <taxon>Eukaryota</taxon>
        <taxon>Viridiplantae</taxon>
        <taxon>Streptophyta</taxon>
        <taxon>Embryophyta</taxon>
        <taxon>Tracheophyta</taxon>
        <taxon>Spermatophyta</taxon>
        <taxon>Magnoliopsida</taxon>
        <taxon>eudicotyledons</taxon>
        <taxon>Gunneridae</taxon>
        <taxon>Pentapetalae</taxon>
        <taxon>rosids</taxon>
        <taxon>fabids</taxon>
        <taxon>Fabales</taxon>
        <taxon>Fabaceae</taxon>
        <taxon>Caesalpinioideae</taxon>
        <taxon>Cassia clade</taxon>
        <taxon>Senna</taxon>
    </lineage>
</organism>
<keyword evidence="3" id="KW-1185">Reference proteome</keyword>
<keyword evidence="1 2" id="KW-0812">Transmembrane</keyword>
<evidence type="ECO:0000313" key="3">
    <source>
        <dbReference type="Proteomes" id="UP000634136"/>
    </source>
</evidence>
<sequence>MESESKHDMQKLKEKLEVSDILKEAVIIFFTNVNFIIFTLLISLPFFSLMVYFETCLQQTLIETSEILNLPTISFTYYGSIVDFQMRDFTINYCLKLILLGFIYLVPLHLLELCSAIITINLASELRSEDTKMSLKEMFQIPISISILRGTLLTSIYVLLFSTSYLFGLLWIVINYQVFFKNLSYYLIFAVICSLAFSKLLRVYLEWSAMWNMSIVISVLEGVYGIEALVLSAYFSRGCQRRGLLLMLIFFAWGHFLRLFCLYIGGYKERNGVAAQVGLFCLANLLKWVVCMIYFYDCKERSLEKKVDEELGQDVTVVHE</sequence>
<feature type="transmembrane region" description="Helical" evidence="1">
    <location>
        <begin position="211"/>
        <end position="231"/>
    </location>
</feature>
<accession>A0A834SV54</accession>
<feature type="transmembrane region" description="Helical" evidence="1">
    <location>
        <begin position="185"/>
        <end position="205"/>
    </location>
</feature>
<keyword evidence="1" id="KW-1133">Transmembrane helix</keyword>
<comment type="caution">
    <text evidence="2">The sequence shown here is derived from an EMBL/GenBank/DDBJ whole genome shotgun (WGS) entry which is preliminary data.</text>
</comment>
<feature type="transmembrane region" description="Helical" evidence="1">
    <location>
        <begin position="243"/>
        <end position="265"/>
    </location>
</feature>
<dbReference type="Proteomes" id="UP000634136">
    <property type="component" value="Unassembled WGS sequence"/>
</dbReference>
<keyword evidence="1" id="KW-0472">Membrane</keyword>
<proteinExistence type="predicted"/>
<dbReference type="EMBL" id="JAAIUW010000011">
    <property type="protein sequence ID" value="KAF7809280.1"/>
    <property type="molecule type" value="Genomic_DNA"/>
</dbReference>
<dbReference type="PANTHER" id="PTHR36714">
    <property type="entry name" value="T23E23.1"/>
    <property type="match status" value="1"/>
</dbReference>
<name>A0A834SV54_9FABA</name>
<dbReference type="AlphaFoldDB" id="A0A834SV54"/>
<reference evidence="2" key="1">
    <citation type="submission" date="2020-09" db="EMBL/GenBank/DDBJ databases">
        <title>Genome-Enabled Discovery of Anthraquinone Biosynthesis in Senna tora.</title>
        <authorList>
            <person name="Kang S.-H."/>
            <person name="Pandey R.P."/>
            <person name="Lee C.-M."/>
            <person name="Sim J.-S."/>
            <person name="Jeong J.-T."/>
            <person name="Choi B.-S."/>
            <person name="Jung M."/>
            <person name="Ginzburg D."/>
            <person name="Zhao K."/>
            <person name="Won S.Y."/>
            <person name="Oh T.-J."/>
            <person name="Yu Y."/>
            <person name="Kim N.-H."/>
            <person name="Lee O.R."/>
            <person name="Lee T.-H."/>
            <person name="Bashyal P."/>
            <person name="Kim T.-S."/>
            <person name="Lee W.-H."/>
            <person name="Kawkins C."/>
            <person name="Kim C.-K."/>
            <person name="Kim J.S."/>
            <person name="Ahn B.O."/>
            <person name="Rhee S.Y."/>
            <person name="Sohng J.K."/>
        </authorList>
    </citation>
    <scope>NUCLEOTIDE SEQUENCE</scope>
    <source>
        <tissue evidence="2">Leaf</tissue>
    </source>
</reference>
<dbReference type="OrthoDB" id="1095660at2759"/>
<evidence type="ECO:0000256" key="1">
    <source>
        <dbReference type="SAM" id="Phobius"/>
    </source>
</evidence>
<feature type="transmembrane region" description="Helical" evidence="1">
    <location>
        <begin position="277"/>
        <end position="296"/>
    </location>
</feature>
<dbReference type="PANTHER" id="PTHR36714:SF7">
    <property type="entry name" value="TRANSMEMBRANE PROTEIN"/>
    <property type="match status" value="1"/>
</dbReference>
<feature type="transmembrane region" description="Helical" evidence="1">
    <location>
        <begin position="143"/>
        <end position="173"/>
    </location>
</feature>
<gene>
    <name evidence="2" type="ORF">G2W53_036023</name>
</gene>
<feature type="transmembrane region" description="Helical" evidence="1">
    <location>
        <begin position="21"/>
        <end position="47"/>
    </location>
</feature>
<feature type="transmembrane region" description="Helical" evidence="1">
    <location>
        <begin position="97"/>
        <end position="123"/>
    </location>
</feature>
<protein>
    <submittedName>
        <fullName evidence="2">Transmembrane protein</fullName>
    </submittedName>
</protein>